<dbReference type="RefSeq" id="WP_148602255.1">
    <property type="nucleotide sequence ID" value="NZ_RXYB01000002.1"/>
</dbReference>
<name>A0ABR6WJ06_9FIRM</name>
<dbReference type="EMBL" id="WJBB01000005">
    <property type="protein sequence ID" value="MBC3796478.1"/>
    <property type="molecule type" value="Genomic_DNA"/>
</dbReference>
<sequence length="428" mass="48335">MGLTETKKFIEENKIHTVNLGFADINGVLRGKTLPARHFQKIAESGTGLAKAPFAWDIQCGVYDDIEFANFNNGFPEMIAKPILSTLKKIPWRAGSAFALAEIVDEEGRSIEENPREVLKKVLKRYKDLGLRPIVGSELEFYLLDSEKKPVFDGIQCYSLLKGAELEYVIEEMRNSLEDLGIALEAFHIEYGPGQIEVIPECDDALEMADKTILIKHSIKEIARKHGLYATFMAKPWAQESGSGFHVHQSLWDLELKNNYFNTDKGVTANYLAGLLKHARDFMVYGSPTINDYKRFQPNSFAPTKVTWAHDNRTVATRSLLGLGDNSRFEQRNGSAAANPYLIIAASLASGLDGIINKLIPPENQEEDSIEFPITLDSALNYFEQSISAKEYFGEKFVKLFLTLGRHEVDLYNSAVTDWEWDRYLEFI</sequence>
<accession>A0ABR6WJ06</accession>
<dbReference type="InterPro" id="IPR014746">
    <property type="entry name" value="Gln_synth/guanido_kin_cat_dom"/>
</dbReference>
<dbReference type="InterPro" id="IPR036651">
    <property type="entry name" value="Gln_synt_N_sf"/>
</dbReference>
<dbReference type="SUPFAM" id="SSF54368">
    <property type="entry name" value="Glutamine synthetase, N-terminal domain"/>
    <property type="match status" value="1"/>
</dbReference>
<comment type="caution">
    <text evidence="9">The sequence shown here is derived from an EMBL/GenBank/DDBJ whole genome shotgun (WGS) entry which is preliminary data.</text>
</comment>
<feature type="domain" description="GS beta-grasp" evidence="7">
    <location>
        <begin position="13"/>
        <end position="108"/>
    </location>
</feature>
<keyword evidence="10" id="KW-1185">Reference proteome</keyword>
<dbReference type="Pfam" id="PF00120">
    <property type="entry name" value="Gln-synt_C"/>
    <property type="match status" value="1"/>
</dbReference>
<dbReference type="PROSITE" id="PS51986">
    <property type="entry name" value="GS_BETA_GRASP"/>
    <property type="match status" value="1"/>
</dbReference>
<gene>
    <name evidence="9" type="ORF">GH807_05355</name>
</gene>
<dbReference type="Proteomes" id="UP000653358">
    <property type="component" value="Unassembled WGS sequence"/>
</dbReference>
<evidence type="ECO:0000256" key="4">
    <source>
        <dbReference type="ARBA" id="ARBA00022840"/>
    </source>
</evidence>
<protein>
    <recommendedName>
        <fullName evidence="11">Glutamine synthetase</fullName>
    </recommendedName>
</protein>
<dbReference type="PANTHER" id="PTHR43785:SF12">
    <property type="entry name" value="TYPE-1 GLUTAMINE SYNTHETASE 2"/>
    <property type="match status" value="1"/>
</dbReference>
<evidence type="ECO:0000313" key="10">
    <source>
        <dbReference type="Proteomes" id="UP000653358"/>
    </source>
</evidence>
<dbReference type="PROSITE" id="PS51987">
    <property type="entry name" value="GS_CATALYTIC"/>
    <property type="match status" value="1"/>
</dbReference>
<evidence type="ECO:0000256" key="1">
    <source>
        <dbReference type="ARBA" id="ARBA00009897"/>
    </source>
</evidence>
<dbReference type="Gene3D" id="3.10.20.70">
    <property type="entry name" value="Glutamine synthetase, N-terminal domain"/>
    <property type="match status" value="1"/>
</dbReference>
<dbReference type="InterPro" id="IPR008146">
    <property type="entry name" value="Gln_synth_cat_dom"/>
</dbReference>
<evidence type="ECO:0000256" key="3">
    <source>
        <dbReference type="ARBA" id="ARBA00022741"/>
    </source>
</evidence>
<evidence type="ECO:0000256" key="2">
    <source>
        <dbReference type="ARBA" id="ARBA00022598"/>
    </source>
</evidence>
<evidence type="ECO:0000259" key="7">
    <source>
        <dbReference type="PROSITE" id="PS51986"/>
    </source>
</evidence>
<dbReference type="PANTHER" id="PTHR43785">
    <property type="entry name" value="GAMMA-GLUTAMYLPUTRESCINE SYNTHETASE"/>
    <property type="match status" value="1"/>
</dbReference>
<keyword evidence="2" id="KW-0436">Ligase</keyword>
<comment type="similarity">
    <text evidence="1 5 6">Belongs to the glutamine synthetase family.</text>
</comment>
<dbReference type="SMART" id="SM01230">
    <property type="entry name" value="Gln-synt_C"/>
    <property type="match status" value="1"/>
</dbReference>
<proteinExistence type="inferred from homology"/>
<evidence type="ECO:0000256" key="6">
    <source>
        <dbReference type="RuleBase" id="RU000384"/>
    </source>
</evidence>
<dbReference type="Gene3D" id="3.30.590.10">
    <property type="entry name" value="Glutamine synthetase/guanido kinase, catalytic domain"/>
    <property type="match status" value="1"/>
</dbReference>
<evidence type="ECO:0000259" key="8">
    <source>
        <dbReference type="PROSITE" id="PS51987"/>
    </source>
</evidence>
<feature type="domain" description="GS catalytic" evidence="8">
    <location>
        <begin position="115"/>
        <end position="428"/>
    </location>
</feature>
<keyword evidence="4" id="KW-0067">ATP-binding</keyword>
<dbReference type="InterPro" id="IPR008147">
    <property type="entry name" value="Gln_synt_N"/>
</dbReference>
<dbReference type="SUPFAM" id="SSF55931">
    <property type="entry name" value="Glutamine synthetase/guanido kinase"/>
    <property type="match status" value="1"/>
</dbReference>
<organism evidence="9 10">
    <name type="scientific">Acetobacterium tundrae</name>
    <dbReference type="NCBI Taxonomy" id="132932"/>
    <lineage>
        <taxon>Bacteria</taxon>
        <taxon>Bacillati</taxon>
        <taxon>Bacillota</taxon>
        <taxon>Clostridia</taxon>
        <taxon>Eubacteriales</taxon>
        <taxon>Eubacteriaceae</taxon>
        <taxon>Acetobacterium</taxon>
    </lineage>
</organism>
<reference evidence="9 10" key="1">
    <citation type="journal article" date="2020" name="mSystems">
        <title>Defining Genomic and Predicted Metabolic Features of the Acetobacterium Genus.</title>
        <authorList>
            <person name="Ross D.E."/>
            <person name="Marshall C.W."/>
            <person name="Gulliver D."/>
            <person name="May H.D."/>
            <person name="Norman R.S."/>
        </authorList>
    </citation>
    <scope>NUCLEOTIDE SEQUENCE [LARGE SCALE GENOMIC DNA]</scope>
    <source>
        <strain evidence="9 10">DSM 9173</strain>
    </source>
</reference>
<evidence type="ECO:0000313" key="9">
    <source>
        <dbReference type="EMBL" id="MBC3796478.1"/>
    </source>
</evidence>
<keyword evidence="3" id="KW-0547">Nucleotide-binding</keyword>
<evidence type="ECO:0008006" key="11">
    <source>
        <dbReference type="Google" id="ProtNLM"/>
    </source>
</evidence>
<evidence type="ECO:0000256" key="5">
    <source>
        <dbReference type="PROSITE-ProRule" id="PRU01330"/>
    </source>
</evidence>